<evidence type="ECO:0000259" key="6">
    <source>
        <dbReference type="PROSITE" id="PS50931"/>
    </source>
</evidence>
<dbReference type="SUPFAM" id="SSF53850">
    <property type="entry name" value="Periplasmic binding protein-like II"/>
    <property type="match status" value="1"/>
</dbReference>
<keyword evidence="3" id="KW-0238">DNA-binding</keyword>
<feature type="compositionally biased region" description="Polar residues" evidence="5">
    <location>
        <begin position="1"/>
        <end position="12"/>
    </location>
</feature>
<gene>
    <name evidence="7" type="ORF">J2D75_10465</name>
</gene>
<dbReference type="PROSITE" id="PS50931">
    <property type="entry name" value="HTH_LYSR"/>
    <property type="match status" value="1"/>
</dbReference>
<dbReference type="Gene3D" id="1.10.10.10">
    <property type="entry name" value="Winged helix-like DNA-binding domain superfamily/Winged helix DNA-binding domain"/>
    <property type="match status" value="1"/>
</dbReference>
<evidence type="ECO:0000256" key="1">
    <source>
        <dbReference type="ARBA" id="ARBA00009437"/>
    </source>
</evidence>
<name>A0ABS3LNE7_9PROT</name>
<dbReference type="InterPro" id="IPR005119">
    <property type="entry name" value="LysR_subst-bd"/>
</dbReference>
<dbReference type="Gene3D" id="3.40.190.10">
    <property type="entry name" value="Periplasmic binding protein-like II"/>
    <property type="match status" value="2"/>
</dbReference>
<dbReference type="InterPro" id="IPR036390">
    <property type="entry name" value="WH_DNA-bd_sf"/>
</dbReference>
<evidence type="ECO:0000313" key="7">
    <source>
        <dbReference type="EMBL" id="MBO1328894.1"/>
    </source>
</evidence>
<dbReference type="PANTHER" id="PTHR30126">
    <property type="entry name" value="HTH-TYPE TRANSCRIPTIONAL REGULATOR"/>
    <property type="match status" value="1"/>
</dbReference>
<comment type="caution">
    <text evidence="7">The sequence shown here is derived from an EMBL/GenBank/DDBJ whole genome shotgun (WGS) entry which is preliminary data.</text>
</comment>
<keyword evidence="2" id="KW-0805">Transcription regulation</keyword>
<protein>
    <submittedName>
        <fullName evidence="7">LysR family transcriptional regulator</fullName>
    </submittedName>
</protein>
<evidence type="ECO:0000256" key="3">
    <source>
        <dbReference type="ARBA" id="ARBA00023125"/>
    </source>
</evidence>
<evidence type="ECO:0000256" key="5">
    <source>
        <dbReference type="SAM" id="MobiDB-lite"/>
    </source>
</evidence>
<feature type="domain" description="HTH lysR-type" evidence="6">
    <location>
        <begin position="45"/>
        <end position="102"/>
    </location>
</feature>
<evidence type="ECO:0000256" key="2">
    <source>
        <dbReference type="ARBA" id="ARBA00023015"/>
    </source>
</evidence>
<dbReference type="EMBL" id="JAFVMG010000011">
    <property type="protein sequence ID" value="MBO1328894.1"/>
    <property type="molecule type" value="Genomic_DNA"/>
</dbReference>
<dbReference type="PANTHER" id="PTHR30126:SF98">
    <property type="entry name" value="HTH-TYPE TRANSCRIPTIONAL ACTIVATOR BAUR"/>
    <property type="match status" value="1"/>
</dbReference>
<comment type="similarity">
    <text evidence="1">Belongs to the LysR transcriptional regulatory family.</text>
</comment>
<feature type="region of interest" description="Disordered" evidence="5">
    <location>
        <begin position="1"/>
        <end position="31"/>
    </location>
</feature>
<organism evidence="7 8">
    <name type="scientific">Acetobacter suratthaniensis</name>
    <dbReference type="NCBI Taxonomy" id="1502841"/>
    <lineage>
        <taxon>Bacteria</taxon>
        <taxon>Pseudomonadati</taxon>
        <taxon>Pseudomonadota</taxon>
        <taxon>Alphaproteobacteria</taxon>
        <taxon>Acetobacterales</taxon>
        <taxon>Acetobacteraceae</taxon>
        <taxon>Acetobacter</taxon>
    </lineage>
</organism>
<dbReference type="InterPro" id="IPR000847">
    <property type="entry name" value="LysR_HTH_N"/>
</dbReference>
<dbReference type="RefSeq" id="WP_207854773.1">
    <property type="nucleotide sequence ID" value="NZ_JAFVMG010000011.1"/>
</dbReference>
<dbReference type="SUPFAM" id="SSF46785">
    <property type="entry name" value="Winged helix' DNA-binding domain"/>
    <property type="match status" value="1"/>
</dbReference>
<sequence>MSDNPEQRSPSSGPARRHKTPPAEPGFPPKRVVSGATRVRRLDNIDLRLLRVFAVLAETGSFAAAQIALNLSQSTLSTHLASLEQRLGGALCLRGRKGFRLTAFGQETLDAIQDLFESIELFQARVSQAPQELGGRLRIGSIGGIINNPDIALQDVLARVIDQVSTVHVDLQLGIPQDLELQVADGTRDVAIGPFARHAPGVRYLPLCEEPHALYCGQGHPFFDMADERITKDMIDRARFSVRAYRKLEDLQRINHPRASGSIVHMEAQLMMILSGRFIGFLPEQSAAPYRREGRLRPIQPSVYYFVSQHYIAFRAIDQSRNVLQIFIRELLRQAGRSEALNDENAR</sequence>
<reference evidence="7 8" key="1">
    <citation type="submission" date="2021-03" db="EMBL/GenBank/DDBJ databases">
        <title>The complete genome sequence of Acetobacter suratthaniensis TBRC 1719.</title>
        <authorList>
            <person name="Charoenyingcharoen P."/>
            <person name="Yukphan P."/>
        </authorList>
    </citation>
    <scope>NUCLEOTIDE SEQUENCE [LARGE SCALE GENOMIC DNA]</scope>
    <source>
        <strain evidence="7 8">TBRC 1719</strain>
    </source>
</reference>
<dbReference type="Proteomes" id="UP000664399">
    <property type="component" value="Unassembled WGS sequence"/>
</dbReference>
<dbReference type="CDD" id="cd05466">
    <property type="entry name" value="PBP2_LTTR_substrate"/>
    <property type="match status" value="1"/>
</dbReference>
<dbReference type="Pfam" id="PF03466">
    <property type="entry name" value="LysR_substrate"/>
    <property type="match status" value="1"/>
</dbReference>
<evidence type="ECO:0000256" key="4">
    <source>
        <dbReference type="ARBA" id="ARBA00023163"/>
    </source>
</evidence>
<dbReference type="InterPro" id="IPR036388">
    <property type="entry name" value="WH-like_DNA-bd_sf"/>
</dbReference>
<accession>A0ABS3LNE7</accession>
<evidence type="ECO:0000313" key="8">
    <source>
        <dbReference type="Proteomes" id="UP000664399"/>
    </source>
</evidence>
<keyword evidence="8" id="KW-1185">Reference proteome</keyword>
<dbReference type="Pfam" id="PF00126">
    <property type="entry name" value="HTH_1"/>
    <property type="match status" value="1"/>
</dbReference>
<proteinExistence type="inferred from homology"/>
<keyword evidence="4" id="KW-0804">Transcription</keyword>